<dbReference type="EMBL" id="QGDQ01000009">
    <property type="protein sequence ID" value="PWJ54052.1"/>
    <property type="molecule type" value="Genomic_DNA"/>
</dbReference>
<evidence type="ECO:0000313" key="13">
    <source>
        <dbReference type="EMBL" id="PWJ54052.1"/>
    </source>
</evidence>
<organism evidence="13 14">
    <name type="scientific">Quadrisphaera granulorum</name>
    <dbReference type="NCBI Taxonomy" id="317664"/>
    <lineage>
        <taxon>Bacteria</taxon>
        <taxon>Bacillati</taxon>
        <taxon>Actinomycetota</taxon>
        <taxon>Actinomycetes</taxon>
        <taxon>Kineosporiales</taxon>
        <taxon>Kineosporiaceae</taxon>
        <taxon>Quadrisphaera</taxon>
    </lineage>
</organism>
<dbReference type="InterPro" id="IPR036390">
    <property type="entry name" value="WH_DNA-bd_sf"/>
</dbReference>
<dbReference type="GO" id="GO:0000156">
    <property type="term" value="F:phosphorelay response regulator activity"/>
    <property type="evidence" value="ECO:0007669"/>
    <property type="project" value="TreeGrafter"/>
</dbReference>
<keyword evidence="7 9" id="KW-0010">Activator</keyword>
<dbReference type="Gene3D" id="1.10.10.10">
    <property type="entry name" value="Winged helix-like DNA-binding domain superfamily/Winged helix DNA-binding domain"/>
    <property type="match status" value="1"/>
</dbReference>
<dbReference type="InterPro" id="IPR024187">
    <property type="entry name" value="Sig_transdc_resp-reg_cit/mal"/>
</dbReference>
<keyword evidence="4 9" id="KW-0902">Two-component regulatory system</keyword>
<evidence type="ECO:0000256" key="5">
    <source>
        <dbReference type="ARBA" id="ARBA00023015"/>
    </source>
</evidence>
<evidence type="ECO:0000313" key="14">
    <source>
        <dbReference type="Proteomes" id="UP000245469"/>
    </source>
</evidence>
<sequence>MSGPANAPARTTRGVRVLVVEDEALVAAAHAQYVDALGGFELAGAVGTVRDAVSQLKAAATAGRPVDLVLLDLDLPDGHGLDLVRSLRAARWTGDVIAVTSTRDLAAVRSAVSLGVVQYLLKPFARRSFEDKLTRYLDYRAQLAADGSGPLGQDDVDRAFAALRTPGEASSALPSGLVAETVDAVRRAVAAAPSSASEVAAACGTSRVTARRYLEHLTEVGELERHQRYGGTGRPEVEYRTARRR</sequence>
<dbReference type="PROSITE" id="PS50110">
    <property type="entry name" value="RESPONSE_REGULATORY"/>
    <property type="match status" value="1"/>
</dbReference>
<dbReference type="InterPro" id="IPR036388">
    <property type="entry name" value="WH-like_DNA-bd_sf"/>
</dbReference>
<dbReference type="PANTHER" id="PTHR45526">
    <property type="entry name" value="TRANSCRIPTIONAL REGULATORY PROTEIN DPIA"/>
    <property type="match status" value="1"/>
</dbReference>
<dbReference type="Pfam" id="PF00072">
    <property type="entry name" value="Response_reg"/>
    <property type="match status" value="1"/>
</dbReference>
<keyword evidence="2 9" id="KW-0963">Cytoplasm</keyword>
<dbReference type="InterPro" id="IPR001789">
    <property type="entry name" value="Sig_transdc_resp-reg_receiver"/>
</dbReference>
<dbReference type="SUPFAM" id="SSF46785">
    <property type="entry name" value="Winged helix' DNA-binding domain"/>
    <property type="match status" value="1"/>
</dbReference>
<feature type="region of interest" description="Disordered" evidence="11">
    <location>
        <begin position="226"/>
        <end position="245"/>
    </location>
</feature>
<evidence type="ECO:0000256" key="4">
    <source>
        <dbReference type="ARBA" id="ARBA00023012"/>
    </source>
</evidence>
<protein>
    <recommendedName>
        <fullName evidence="9">Transcriptional regulatory protein</fullName>
    </recommendedName>
</protein>
<keyword evidence="14" id="KW-1185">Reference proteome</keyword>
<dbReference type="GO" id="GO:0003677">
    <property type="term" value="F:DNA binding"/>
    <property type="evidence" value="ECO:0007669"/>
    <property type="project" value="UniProtKB-KW"/>
</dbReference>
<proteinExistence type="predicted"/>
<dbReference type="AlphaFoldDB" id="A0A316A955"/>
<dbReference type="RefSeq" id="WP_109774036.1">
    <property type="nucleotide sequence ID" value="NZ_QGDQ01000009.1"/>
</dbReference>
<gene>
    <name evidence="13" type="ORF">BXY45_109134</name>
</gene>
<comment type="caution">
    <text evidence="13">The sequence shown here is derived from an EMBL/GenBank/DDBJ whole genome shotgun (WGS) entry which is preliminary data.</text>
</comment>
<evidence type="ECO:0000256" key="1">
    <source>
        <dbReference type="ARBA" id="ARBA00004496"/>
    </source>
</evidence>
<dbReference type="Gene3D" id="3.40.50.2300">
    <property type="match status" value="1"/>
</dbReference>
<evidence type="ECO:0000256" key="7">
    <source>
        <dbReference type="ARBA" id="ARBA00023159"/>
    </source>
</evidence>
<keyword evidence="8 9" id="KW-0804">Transcription</keyword>
<dbReference type="SUPFAM" id="SSF52172">
    <property type="entry name" value="CheY-like"/>
    <property type="match status" value="1"/>
</dbReference>
<keyword evidence="6 9" id="KW-0238">DNA-binding</keyword>
<dbReference type="PIRSF" id="PIRSF006171">
    <property type="entry name" value="RR_citrat_malat"/>
    <property type="match status" value="1"/>
</dbReference>
<dbReference type="GO" id="GO:0003700">
    <property type="term" value="F:DNA-binding transcription factor activity"/>
    <property type="evidence" value="ECO:0007669"/>
    <property type="project" value="InterPro"/>
</dbReference>
<dbReference type="SMART" id="SM00448">
    <property type="entry name" value="REC"/>
    <property type="match status" value="1"/>
</dbReference>
<dbReference type="InterPro" id="IPR051271">
    <property type="entry name" value="2C-system_Tx_regulators"/>
</dbReference>
<dbReference type="OrthoDB" id="7187989at2"/>
<evidence type="ECO:0000256" key="8">
    <source>
        <dbReference type="ARBA" id="ARBA00023163"/>
    </source>
</evidence>
<evidence type="ECO:0000256" key="2">
    <source>
        <dbReference type="ARBA" id="ARBA00022490"/>
    </source>
</evidence>
<dbReference type="InterPro" id="IPR011006">
    <property type="entry name" value="CheY-like_superfamily"/>
</dbReference>
<reference evidence="13 14" key="1">
    <citation type="submission" date="2018-03" db="EMBL/GenBank/DDBJ databases">
        <title>Genomic Encyclopedia of Archaeal and Bacterial Type Strains, Phase II (KMG-II): from individual species to whole genera.</title>
        <authorList>
            <person name="Goeker M."/>
        </authorList>
    </citation>
    <scope>NUCLEOTIDE SEQUENCE [LARGE SCALE GENOMIC DNA]</scope>
    <source>
        <strain evidence="13 14">DSM 44889</strain>
    </source>
</reference>
<feature type="modified residue" description="4-aspartylphosphate" evidence="10">
    <location>
        <position position="72"/>
    </location>
</feature>
<evidence type="ECO:0000256" key="9">
    <source>
        <dbReference type="PIRNR" id="PIRNR006171"/>
    </source>
</evidence>
<dbReference type="Proteomes" id="UP000245469">
    <property type="component" value="Unassembled WGS sequence"/>
</dbReference>
<evidence type="ECO:0000256" key="10">
    <source>
        <dbReference type="PROSITE-ProRule" id="PRU00169"/>
    </source>
</evidence>
<evidence type="ECO:0000256" key="3">
    <source>
        <dbReference type="ARBA" id="ARBA00022553"/>
    </source>
</evidence>
<evidence type="ECO:0000256" key="6">
    <source>
        <dbReference type="ARBA" id="ARBA00023125"/>
    </source>
</evidence>
<accession>A0A316A955</accession>
<feature type="domain" description="Response regulatory" evidence="12">
    <location>
        <begin position="16"/>
        <end position="137"/>
    </location>
</feature>
<name>A0A316A955_9ACTN</name>
<dbReference type="GO" id="GO:0005737">
    <property type="term" value="C:cytoplasm"/>
    <property type="evidence" value="ECO:0007669"/>
    <property type="project" value="UniProtKB-SubCell"/>
</dbReference>
<evidence type="ECO:0000259" key="12">
    <source>
        <dbReference type="PROSITE" id="PS50110"/>
    </source>
</evidence>
<dbReference type="PANTHER" id="PTHR45526:SF1">
    <property type="entry name" value="TRANSCRIPTIONAL REGULATORY PROTEIN DCUR-RELATED"/>
    <property type="match status" value="1"/>
</dbReference>
<evidence type="ECO:0000256" key="11">
    <source>
        <dbReference type="SAM" id="MobiDB-lite"/>
    </source>
</evidence>
<keyword evidence="3 10" id="KW-0597">Phosphoprotein</keyword>
<comment type="subcellular location">
    <subcellularLocation>
        <location evidence="1 9">Cytoplasm</location>
    </subcellularLocation>
</comment>
<keyword evidence="5 9" id="KW-0805">Transcription regulation</keyword>
<feature type="compositionally biased region" description="Basic and acidic residues" evidence="11">
    <location>
        <begin position="235"/>
        <end position="245"/>
    </location>
</feature>